<dbReference type="InterPro" id="IPR017500">
    <property type="entry name" value="Phage_infect_YhgE_N"/>
</dbReference>
<keyword evidence="2 6" id="KW-0812">Transmembrane</keyword>
<dbReference type="RefSeq" id="WP_113659427.1">
    <property type="nucleotide sequence ID" value="NZ_KZ845668.1"/>
</dbReference>
<feature type="transmembrane region" description="Helical" evidence="6">
    <location>
        <begin position="28"/>
        <end position="49"/>
    </location>
</feature>
<dbReference type="Gene3D" id="1.10.287.950">
    <property type="entry name" value="Methyl-accepting chemotaxis protein"/>
    <property type="match status" value="2"/>
</dbReference>
<evidence type="ECO:0000256" key="6">
    <source>
        <dbReference type="SAM" id="Phobius"/>
    </source>
</evidence>
<proteinExistence type="predicted"/>
<gene>
    <name evidence="8" type="ORF">DL897_12235</name>
</gene>
<accession>A0A364K3R4</accession>
<evidence type="ECO:0000256" key="2">
    <source>
        <dbReference type="ARBA" id="ARBA00022692"/>
    </source>
</evidence>
<dbReference type="InterPro" id="IPR051328">
    <property type="entry name" value="T7SS_ABC-Transporter"/>
</dbReference>
<dbReference type="NCBIfam" id="TIGR03057">
    <property type="entry name" value="xxxLxxG_by_4"/>
    <property type="match status" value="2"/>
</dbReference>
<dbReference type="Pfam" id="PF12698">
    <property type="entry name" value="ABC2_membrane_3"/>
    <property type="match status" value="1"/>
</dbReference>
<reference evidence="8 9" key="2">
    <citation type="submission" date="2018-06" db="EMBL/GenBank/DDBJ databases">
        <authorList>
            <person name="Zhirakovskaya E."/>
        </authorList>
    </citation>
    <scope>NUCLEOTIDE SEQUENCE [LARGE SCALE GENOMIC DNA]</scope>
    <source>
        <strain evidence="8 9">FBKL4.011</strain>
    </source>
</reference>
<dbReference type="PANTHER" id="PTHR43077:SF5">
    <property type="entry name" value="PHAGE INFECTION PROTEIN"/>
    <property type="match status" value="1"/>
</dbReference>
<dbReference type="GO" id="GO:0016020">
    <property type="term" value="C:membrane"/>
    <property type="evidence" value="ECO:0007669"/>
    <property type="project" value="UniProtKB-SubCell"/>
</dbReference>
<feature type="domain" description="ABC-2 type transporter transmembrane" evidence="7">
    <location>
        <begin position="30"/>
        <end position="671"/>
    </location>
</feature>
<dbReference type="AlphaFoldDB" id="A0A364K3R4"/>
<dbReference type="NCBIfam" id="TIGR03062">
    <property type="entry name" value="pip_yhgE_Cterm"/>
    <property type="match status" value="1"/>
</dbReference>
<feature type="compositionally biased region" description="Polar residues" evidence="5">
    <location>
        <begin position="285"/>
        <end position="302"/>
    </location>
</feature>
<protein>
    <recommendedName>
        <fullName evidence="7">ABC-2 type transporter transmembrane domain-containing protein</fullName>
    </recommendedName>
</protein>
<dbReference type="GO" id="GO:0140359">
    <property type="term" value="F:ABC-type transporter activity"/>
    <property type="evidence" value="ECO:0007669"/>
    <property type="project" value="InterPro"/>
</dbReference>
<dbReference type="NCBIfam" id="TIGR03061">
    <property type="entry name" value="pip_yhgE_Nterm"/>
    <property type="match status" value="1"/>
</dbReference>
<dbReference type="InterPro" id="IPR017501">
    <property type="entry name" value="Phage_infect_YhgE_C"/>
</dbReference>
<feature type="transmembrane region" description="Helical" evidence="6">
    <location>
        <begin position="504"/>
        <end position="526"/>
    </location>
</feature>
<organism evidence="8 9">
    <name type="scientific">Thermoflavimicrobium daqui</name>
    <dbReference type="NCBI Taxonomy" id="2137476"/>
    <lineage>
        <taxon>Bacteria</taxon>
        <taxon>Bacillati</taxon>
        <taxon>Bacillota</taxon>
        <taxon>Bacilli</taxon>
        <taxon>Bacillales</taxon>
        <taxon>Thermoactinomycetaceae</taxon>
        <taxon>Thermoflavimicrobium</taxon>
    </lineage>
</organism>
<keyword evidence="9" id="KW-1185">Reference proteome</keyword>
<evidence type="ECO:0000256" key="4">
    <source>
        <dbReference type="ARBA" id="ARBA00023136"/>
    </source>
</evidence>
<comment type="subcellular location">
    <subcellularLocation>
        <location evidence="1">Membrane</location>
        <topology evidence="1">Multi-pass membrane protein</topology>
    </subcellularLocation>
</comment>
<dbReference type="InterPro" id="IPR023908">
    <property type="entry name" value="xxxLxxG_rpt"/>
</dbReference>
<reference evidence="8 9" key="1">
    <citation type="submission" date="2018-06" db="EMBL/GenBank/DDBJ databases">
        <title>Thermoflavimicrobium daqus sp. nov., a thermophilic microbe isolated from Moutai-flavour Daqu.</title>
        <authorList>
            <person name="Wang X."/>
            <person name="Zhou H."/>
        </authorList>
    </citation>
    <scope>NUCLEOTIDE SEQUENCE [LARGE SCALE GENOMIC DNA]</scope>
    <source>
        <strain evidence="8 9">FBKL4.011</strain>
    </source>
</reference>
<keyword evidence="4 6" id="KW-0472">Membrane</keyword>
<dbReference type="OrthoDB" id="9811483at2"/>
<feature type="transmembrane region" description="Helical" evidence="6">
    <location>
        <begin position="538"/>
        <end position="562"/>
    </location>
</feature>
<evidence type="ECO:0000313" key="8">
    <source>
        <dbReference type="EMBL" id="RAL23444.1"/>
    </source>
</evidence>
<dbReference type="Proteomes" id="UP000251213">
    <property type="component" value="Unassembled WGS sequence"/>
</dbReference>
<feature type="transmembrane region" description="Helical" evidence="6">
    <location>
        <begin position="593"/>
        <end position="611"/>
    </location>
</feature>
<dbReference type="EMBL" id="QJKK01000006">
    <property type="protein sequence ID" value="RAL23444.1"/>
    <property type="molecule type" value="Genomic_DNA"/>
</dbReference>
<evidence type="ECO:0000256" key="5">
    <source>
        <dbReference type="SAM" id="MobiDB-lite"/>
    </source>
</evidence>
<dbReference type="PANTHER" id="PTHR43077">
    <property type="entry name" value="TRANSPORT PERMEASE YVFS-RELATED"/>
    <property type="match status" value="1"/>
</dbReference>
<name>A0A364K3R4_9BACL</name>
<evidence type="ECO:0000313" key="9">
    <source>
        <dbReference type="Proteomes" id="UP000251213"/>
    </source>
</evidence>
<feature type="region of interest" description="Disordered" evidence="5">
    <location>
        <begin position="277"/>
        <end position="306"/>
    </location>
</feature>
<feature type="transmembrane region" description="Helical" evidence="6">
    <location>
        <begin position="568"/>
        <end position="586"/>
    </location>
</feature>
<evidence type="ECO:0000256" key="1">
    <source>
        <dbReference type="ARBA" id="ARBA00004141"/>
    </source>
</evidence>
<comment type="caution">
    <text evidence="8">The sequence shown here is derived from an EMBL/GenBank/DDBJ whole genome shotgun (WGS) entry which is preliminary data.</text>
</comment>
<dbReference type="InterPro" id="IPR013525">
    <property type="entry name" value="ABC2_TM"/>
</dbReference>
<sequence length="696" mass="77146">MKTKWQQIRTLLGLDHFQRLWQIKPLRLSLLGILLIPVMYSFIYLAAFYDPNENLKYLPVAVVNEDHPVMKDGEKIQIGNDLVQNLRENSKLKWEFMSRADMQKGFKEGKYYLGIVIPHNLSALATTVDSPKPLKGQLKYYFDKSYNYLAGSSIGDAMIKDVEKNLDKELTNAFVDKIFVQMKDSTKDLEKAADGANKLADGTKEAKKGSKQLADGLEKAKGATDQLEDGNKQIYNGLGELAPGAEKVAGGVSQIEKKALEMQKIAHDINDAIQKLTKNPPIPQLPSQKTNQPASQPTNGTPSDKLIDAKDKAKNLKKQYQDLISGKPELQNDPAAKSVLENIEQIIQSNDAAALEISKIKDKVPSSPVDTKSIQDALNKISKTANDKTAEIDKNVNDIKKLSKGADQVADGANKLYKGSQKVYQGQKELNKGMGDLKDGAGKLDDGLKEINDGQKELAKGLTDGVNEANQKLQGANAKGKVISDPVDVERTDLHPVPNYATGFAPYFISLSMWVGAMLLFTILDLEKASRKLGGRPLSLWVIGVVGVAQVLICIFALTWGLDIKAKLPVWLYLFTFIVSFTFIAINQMLADLLGNVGRFLAILILMFQLTSTGGTYPTQLIPDFYQALTPYLPMTYSIHGLRMIISNGDVSSMLQDIYILLSYFFGTFVVTRIYKMWIKPNIKGYFIKRLQHKSA</sequence>
<evidence type="ECO:0000259" key="7">
    <source>
        <dbReference type="Pfam" id="PF12698"/>
    </source>
</evidence>
<evidence type="ECO:0000256" key="3">
    <source>
        <dbReference type="ARBA" id="ARBA00022989"/>
    </source>
</evidence>
<feature type="transmembrane region" description="Helical" evidence="6">
    <location>
        <begin position="658"/>
        <end position="675"/>
    </location>
</feature>
<keyword evidence="3 6" id="KW-1133">Transmembrane helix</keyword>